<evidence type="ECO:0000256" key="1">
    <source>
        <dbReference type="ARBA" id="ARBA00004752"/>
    </source>
</evidence>
<dbReference type="RefSeq" id="WP_159342129.1">
    <property type="nucleotide sequence ID" value="NZ_CP024621.1"/>
</dbReference>
<dbReference type="GO" id="GO:0071972">
    <property type="term" value="F:peptidoglycan L,D-transpeptidase activity"/>
    <property type="evidence" value="ECO:0007669"/>
    <property type="project" value="TreeGrafter"/>
</dbReference>
<keyword evidence="6 9" id="KW-0133">Cell shape</keyword>
<proteinExistence type="inferred from homology"/>
<dbReference type="CDD" id="cd00118">
    <property type="entry name" value="LysM"/>
    <property type="match status" value="1"/>
</dbReference>
<comment type="similarity">
    <text evidence="2">Belongs to the YkuD family.</text>
</comment>
<gene>
    <name evidence="12" type="ORF">CTT34_09035</name>
</gene>
<dbReference type="GO" id="GO:0005576">
    <property type="term" value="C:extracellular region"/>
    <property type="evidence" value="ECO:0007669"/>
    <property type="project" value="TreeGrafter"/>
</dbReference>
<dbReference type="GO" id="GO:0018104">
    <property type="term" value="P:peptidoglycan-protein cross-linking"/>
    <property type="evidence" value="ECO:0007669"/>
    <property type="project" value="TreeGrafter"/>
</dbReference>
<evidence type="ECO:0000313" key="12">
    <source>
        <dbReference type="EMBL" id="QHD49821.1"/>
    </source>
</evidence>
<keyword evidence="5" id="KW-0378">Hydrolase</keyword>
<evidence type="ECO:0000313" key="13">
    <source>
        <dbReference type="Proteomes" id="UP000463949"/>
    </source>
</evidence>
<dbReference type="KEGG" id="hmd:CTT34_09035"/>
<dbReference type="PANTHER" id="PTHR30582">
    <property type="entry name" value="L,D-TRANSPEPTIDASE"/>
    <property type="match status" value="1"/>
</dbReference>
<dbReference type="Pfam" id="PF03734">
    <property type="entry name" value="YkuD"/>
    <property type="match status" value="1"/>
</dbReference>
<dbReference type="EMBL" id="CP024621">
    <property type="protein sequence ID" value="QHD49821.1"/>
    <property type="molecule type" value="Genomic_DNA"/>
</dbReference>
<dbReference type="GO" id="GO:0071555">
    <property type="term" value="P:cell wall organization"/>
    <property type="evidence" value="ECO:0007669"/>
    <property type="project" value="UniProtKB-UniRule"/>
</dbReference>
<evidence type="ECO:0000256" key="10">
    <source>
        <dbReference type="SAM" id="SignalP"/>
    </source>
</evidence>
<dbReference type="Proteomes" id="UP000463949">
    <property type="component" value="Chromosome"/>
</dbReference>
<feature type="domain" description="L,D-TPase catalytic" evidence="11">
    <location>
        <begin position="117"/>
        <end position="256"/>
    </location>
</feature>
<evidence type="ECO:0000256" key="3">
    <source>
        <dbReference type="ARBA" id="ARBA00022676"/>
    </source>
</evidence>
<evidence type="ECO:0000259" key="11">
    <source>
        <dbReference type="PROSITE" id="PS52029"/>
    </source>
</evidence>
<dbReference type="InterPro" id="IPR050979">
    <property type="entry name" value="LD-transpeptidase"/>
</dbReference>
<keyword evidence="10" id="KW-0732">Signal</keyword>
<dbReference type="SUPFAM" id="SSF141523">
    <property type="entry name" value="L,D-transpeptidase catalytic domain-like"/>
    <property type="match status" value="1"/>
</dbReference>
<dbReference type="GO" id="GO:0016757">
    <property type="term" value="F:glycosyltransferase activity"/>
    <property type="evidence" value="ECO:0007669"/>
    <property type="project" value="UniProtKB-KW"/>
</dbReference>
<comment type="pathway">
    <text evidence="1 9">Cell wall biogenesis; peptidoglycan biosynthesis.</text>
</comment>
<dbReference type="PROSITE" id="PS52029">
    <property type="entry name" value="LD_TPASE"/>
    <property type="match status" value="1"/>
</dbReference>
<dbReference type="CDD" id="cd16913">
    <property type="entry name" value="YkuD_like"/>
    <property type="match status" value="1"/>
</dbReference>
<dbReference type="Gene3D" id="2.40.440.10">
    <property type="entry name" value="L,D-transpeptidase catalytic domain-like"/>
    <property type="match status" value="1"/>
</dbReference>
<feature type="active site" description="Nucleophile" evidence="9">
    <location>
        <position position="232"/>
    </location>
</feature>
<dbReference type="PANTHER" id="PTHR30582:SF24">
    <property type="entry name" value="L,D-TRANSPEPTIDASE ERFK_SRFK-RELATED"/>
    <property type="match status" value="1"/>
</dbReference>
<keyword evidence="3" id="KW-0328">Glycosyltransferase</keyword>
<keyword evidence="4" id="KW-0808">Transferase</keyword>
<sequence>MSAVMRQKVKRVMLKQSVAAVRNAALLSVLTWPIWVSAEETTVPDHHYPLPDSGDVIGQYYQVLANEEDTLIDIARTHKVGYEEIRAANPEVSLWMPGEGTAVTIPRQHILPNVPRTGIVINVAELRLYYYPNVSQGEAPRVETYPIGIGRDGYDTPLGITQTTMRLENPAWYPPRSMREEAAARGEPAPAVVPPGPDNPLGEHAILLDIPGYLIHGTNQPDGIGMRASRGCIRMYPEDIGSIFDNVPTGTQVNIIDEPIKVGGGQDGEVVVQVFNTLDDEQATLETLKALLLSQLLIEEDELALLDADKVNQWFEQSDDQIWSLSSLYVSEEEDAEPVTDMDIYQMISQTNATHCVYG</sequence>
<dbReference type="AlphaFoldDB" id="A0A857GRS0"/>
<dbReference type="OrthoDB" id="9787225at2"/>
<evidence type="ECO:0000256" key="9">
    <source>
        <dbReference type="PROSITE-ProRule" id="PRU01373"/>
    </source>
</evidence>
<evidence type="ECO:0000256" key="7">
    <source>
        <dbReference type="ARBA" id="ARBA00022984"/>
    </source>
</evidence>
<feature type="active site" description="Proton donor/acceptor" evidence="9">
    <location>
        <position position="216"/>
    </location>
</feature>
<keyword evidence="7 9" id="KW-0573">Peptidoglycan synthesis</keyword>
<accession>A0A857GRS0</accession>
<evidence type="ECO:0000256" key="4">
    <source>
        <dbReference type="ARBA" id="ARBA00022679"/>
    </source>
</evidence>
<evidence type="ECO:0000256" key="6">
    <source>
        <dbReference type="ARBA" id="ARBA00022960"/>
    </source>
</evidence>
<dbReference type="InterPro" id="IPR005490">
    <property type="entry name" value="LD_TPept_cat_dom"/>
</dbReference>
<dbReference type="InterPro" id="IPR038063">
    <property type="entry name" value="Transpep_catalytic_dom"/>
</dbReference>
<evidence type="ECO:0000256" key="2">
    <source>
        <dbReference type="ARBA" id="ARBA00005992"/>
    </source>
</evidence>
<reference evidence="12 13" key="1">
    <citation type="submission" date="2017-10" db="EMBL/GenBank/DDBJ databases">
        <title>Coral associated bacteria.</title>
        <authorList>
            <person name="Wang X."/>
        </authorList>
    </citation>
    <scope>NUCLEOTIDE SEQUENCE [LARGE SCALE GENOMIC DNA]</scope>
    <source>
        <strain evidence="12 13">SCSIO 43005</strain>
    </source>
</reference>
<dbReference type="UniPathway" id="UPA00219"/>
<dbReference type="GO" id="GO:0008360">
    <property type="term" value="P:regulation of cell shape"/>
    <property type="evidence" value="ECO:0007669"/>
    <property type="project" value="UniProtKB-UniRule"/>
</dbReference>
<protein>
    <recommendedName>
        <fullName evidence="11">L,D-TPase catalytic domain-containing protein</fullName>
    </recommendedName>
</protein>
<dbReference type="InterPro" id="IPR018392">
    <property type="entry name" value="LysM"/>
</dbReference>
<organism evidence="12 13">
    <name type="scientific">Vreelandella aquamarina</name>
    <dbReference type="NCBI Taxonomy" id="77097"/>
    <lineage>
        <taxon>Bacteria</taxon>
        <taxon>Pseudomonadati</taxon>
        <taxon>Pseudomonadota</taxon>
        <taxon>Gammaproteobacteria</taxon>
        <taxon>Oceanospirillales</taxon>
        <taxon>Halomonadaceae</taxon>
        <taxon>Vreelandella</taxon>
    </lineage>
</organism>
<feature type="signal peptide" evidence="10">
    <location>
        <begin position="1"/>
        <end position="38"/>
    </location>
</feature>
<evidence type="ECO:0000256" key="8">
    <source>
        <dbReference type="ARBA" id="ARBA00023316"/>
    </source>
</evidence>
<evidence type="ECO:0000256" key="5">
    <source>
        <dbReference type="ARBA" id="ARBA00022801"/>
    </source>
</evidence>
<feature type="chain" id="PRO_5032525002" description="L,D-TPase catalytic domain-containing protein" evidence="10">
    <location>
        <begin position="39"/>
        <end position="359"/>
    </location>
</feature>
<keyword evidence="8 9" id="KW-0961">Cell wall biogenesis/degradation</keyword>
<name>A0A857GRS0_9GAMM</name>